<feature type="transmembrane region" description="Helical" evidence="1">
    <location>
        <begin position="6"/>
        <end position="24"/>
    </location>
</feature>
<sequence length="132" mass="14492">MNKKFYIGFGVFLLVLFIIGAIYWQSQKVAVSPIESEVSFEEQALEQDAADLEGLEKDQSLENLEQDLNEIAEEIIPATSGKKIDITSIENLESELALELSGFSNDLSDLEGGFINDTSLDTLDSGLSNVVE</sequence>
<gene>
    <name evidence="2" type="ORF">COU46_00445</name>
</gene>
<dbReference type="AlphaFoldDB" id="A0A2H0TGH3"/>
<keyword evidence="1" id="KW-1133">Transmembrane helix</keyword>
<keyword evidence="1" id="KW-0812">Transmembrane</keyword>
<dbReference type="Proteomes" id="UP000229383">
    <property type="component" value="Unassembled WGS sequence"/>
</dbReference>
<name>A0A2H0TGH3_9BACT</name>
<keyword evidence="1" id="KW-0472">Membrane</keyword>
<evidence type="ECO:0000313" key="2">
    <source>
        <dbReference type="EMBL" id="PIR70631.1"/>
    </source>
</evidence>
<protein>
    <submittedName>
        <fullName evidence="2">Uncharacterized protein</fullName>
    </submittedName>
</protein>
<evidence type="ECO:0000313" key="3">
    <source>
        <dbReference type="Proteomes" id="UP000229383"/>
    </source>
</evidence>
<comment type="caution">
    <text evidence="2">The sequence shown here is derived from an EMBL/GenBank/DDBJ whole genome shotgun (WGS) entry which is preliminary data.</text>
</comment>
<accession>A0A2H0TGH3</accession>
<dbReference type="EMBL" id="PFCN01000007">
    <property type="protein sequence ID" value="PIR70631.1"/>
    <property type="molecule type" value="Genomic_DNA"/>
</dbReference>
<organism evidence="2 3">
    <name type="scientific">Candidatus Niyogibacteria bacterium CG10_big_fil_rev_8_21_14_0_10_42_19</name>
    <dbReference type="NCBI Taxonomy" id="1974725"/>
    <lineage>
        <taxon>Bacteria</taxon>
        <taxon>Candidatus Niyogiibacteriota</taxon>
    </lineage>
</organism>
<reference evidence="3" key="1">
    <citation type="submission" date="2017-09" db="EMBL/GenBank/DDBJ databases">
        <title>Depth-based differentiation of microbial function through sediment-hosted aquifers and enrichment of novel symbionts in the deep terrestrial subsurface.</title>
        <authorList>
            <person name="Probst A.J."/>
            <person name="Ladd B."/>
            <person name="Jarett J.K."/>
            <person name="Geller-Mcgrath D.E."/>
            <person name="Sieber C.M.K."/>
            <person name="Emerson J.B."/>
            <person name="Anantharaman K."/>
            <person name="Thomas B.C."/>
            <person name="Malmstrom R."/>
            <person name="Stieglmeier M."/>
            <person name="Klingl A."/>
            <person name="Woyke T."/>
            <person name="Ryan C.M."/>
            <person name="Banfield J.F."/>
        </authorList>
    </citation>
    <scope>NUCLEOTIDE SEQUENCE [LARGE SCALE GENOMIC DNA]</scope>
</reference>
<proteinExistence type="predicted"/>
<evidence type="ECO:0000256" key="1">
    <source>
        <dbReference type="SAM" id="Phobius"/>
    </source>
</evidence>